<dbReference type="InterPro" id="IPR029058">
    <property type="entry name" value="AB_hydrolase_fold"/>
</dbReference>
<dbReference type="Gene3D" id="3.40.50.1820">
    <property type="entry name" value="alpha/beta hydrolase"/>
    <property type="match status" value="1"/>
</dbReference>
<proteinExistence type="predicted"/>
<evidence type="ECO:0000313" key="1">
    <source>
        <dbReference type="EMBL" id="MBA8953200.1"/>
    </source>
</evidence>
<protein>
    <submittedName>
        <fullName evidence="1">Pimeloyl-ACP methyl ester carboxylesterase</fullName>
    </submittedName>
</protein>
<accession>A0A7W3QN37</accession>
<dbReference type="RefSeq" id="WP_220509719.1">
    <property type="nucleotide sequence ID" value="NZ_BAAALP010000059.1"/>
</dbReference>
<dbReference type="SUPFAM" id="SSF53474">
    <property type="entry name" value="alpha/beta-Hydrolases"/>
    <property type="match status" value="1"/>
</dbReference>
<comment type="caution">
    <text evidence="1">The sequence shown here is derived from an EMBL/GenBank/DDBJ whole genome shotgun (WGS) entry which is preliminary data.</text>
</comment>
<keyword evidence="2" id="KW-1185">Reference proteome</keyword>
<dbReference type="EMBL" id="JACJIA010000006">
    <property type="protein sequence ID" value="MBA8953200.1"/>
    <property type="molecule type" value="Genomic_DNA"/>
</dbReference>
<name>A0A7W3QN37_ACTNM</name>
<dbReference type="Proteomes" id="UP000572680">
    <property type="component" value="Unassembled WGS sequence"/>
</dbReference>
<dbReference type="AlphaFoldDB" id="A0A7W3QN37"/>
<organism evidence="1 2">
    <name type="scientific">Actinomadura namibiensis</name>
    <dbReference type="NCBI Taxonomy" id="182080"/>
    <lineage>
        <taxon>Bacteria</taxon>
        <taxon>Bacillati</taxon>
        <taxon>Actinomycetota</taxon>
        <taxon>Actinomycetes</taxon>
        <taxon>Streptosporangiales</taxon>
        <taxon>Thermomonosporaceae</taxon>
        <taxon>Actinomadura</taxon>
    </lineage>
</organism>
<sequence>MAATPIRVPALLMTAQGQLNAIRATVAPRMTNIVRAVDVPKAGHWLVEENPRFVTAELLRFLAG</sequence>
<reference evidence="1 2" key="1">
    <citation type="submission" date="2020-08" db="EMBL/GenBank/DDBJ databases">
        <title>Genomic Encyclopedia of Type Strains, Phase IV (KMG-IV): sequencing the most valuable type-strain genomes for metagenomic binning, comparative biology and taxonomic classification.</title>
        <authorList>
            <person name="Goeker M."/>
        </authorList>
    </citation>
    <scope>NUCLEOTIDE SEQUENCE [LARGE SCALE GENOMIC DNA]</scope>
    <source>
        <strain evidence="1 2">DSM 44197</strain>
    </source>
</reference>
<gene>
    <name evidence="1" type="ORF">HNR61_004850</name>
</gene>
<evidence type="ECO:0000313" key="2">
    <source>
        <dbReference type="Proteomes" id="UP000572680"/>
    </source>
</evidence>